<dbReference type="PANTHER" id="PTHR43252:SF7">
    <property type="entry name" value="TRANSCRIPTIONAL REGULATOR YQJI"/>
    <property type="match status" value="1"/>
</dbReference>
<dbReference type="EMBL" id="CP088295">
    <property type="protein sequence ID" value="UUY04896.1"/>
    <property type="molecule type" value="Genomic_DNA"/>
</dbReference>
<evidence type="ECO:0000259" key="1">
    <source>
        <dbReference type="Pfam" id="PF03551"/>
    </source>
</evidence>
<dbReference type="PANTHER" id="PTHR43252">
    <property type="entry name" value="TRANSCRIPTIONAL REGULATOR YQJI"/>
    <property type="match status" value="1"/>
</dbReference>
<organism evidence="2 3">
    <name type="scientific">Svornostia abyssi</name>
    <dbReference type="NCBI Taxonomy" id="2898438"/>
    <lineage>
        <taxon>Bacteria</taxon>
        <taxon>Bacillati</taxon>
        <taxon>Actinomycetota</taxon>
        <taxon>Thermoleophilia</taxon>
        <taxon>Solirubrobacterales</taxon>
        <taxon>Baekduiaceae</taxon>
        <taxon>Svornostia</taxon>
    </lineage>
</organism>
<dbReference type="Proteomes" id="UP001058860">
    <property type="component" value="Chromosome"/>
</dbReference>
<feature type="domain" description="Transcription regulator PadR N-terminal" evidence="1">
    <location>
        <begin position="5"/>
        <end position="73"/>
    </location>
</feature>
<dbReference type="Gene3D" id="1.10.10.10">
    <property type="entry name" value="Winged helix-like DNA-binding domain superfamily/Winged helix DNA-binding domain"/>
    <property type="match status" value="1"/>
</dbReference>
<keyword evidence="3" id="KW-1185">Reference proteome</keyword>
<proteinExistence type="predicted"/>
<dbReference type="InterPro" id="IPR036388">
    <property type="entry name" value="WH-like_DNA-bd_sf"/>
</dbReference>
<dbReference type="Pfam" id="PF03551">
    <property type="entry name" value="PadR"/>
    <property type="match status" value="1"/>
</dbReference>
<reference evidence="3" key="1">
    <citation type="submission" date="2021-11" db="EMBL/GenBank/DDBJ databases">
        <title>Cultivation dependent microbiological survey of springs from the worlds oldest radium mine currently devoted to the extraction of radon-saturated water.</title>
        <authorList>
            <person name="Kapinusova G."/>
            <person name="Smrhova T."/>
            <person name="Strejcek M."/>
            <person name="Suman J."/>
            <person name="Jani K."/>
            <person name="Pajer P."/>
            <person name="Uhlik O."/>
        </authorList>
    </citation>
    <scope>NUCLEOTIDE SEQUENCE [LARGE SCALE GENOMIC DNA]</scope>
    <source>
        <strain evidence="3">J379</strain>
    </source>
</reference>
<name>A0ABY5PJQ9_9ACTN</name>
<sequence>MRAAILRLLTEEPRTGYALMQAIEERSNGVWTPSAGSIYPALALLEDEGLVRSVERDGKKTFELTDDGTKVAEERSGEPAPWDTVRGEVNEDALALMQAAKQLGMAVMQISQAGTPDQTREAKEILDTARKQLFALLAKD</sequence>
<protein>
    <submittedName>
        <fullName evidence="2">PadR family transcriptional regulator</fullName>
    </submittedName>
</protein>
<dbReference type="InterPro" id="IPR005149">
    <property type="entry name" value="Tscrpt_reg_PadR_N"/>
</dbReference>
<gene>
    <name evidence="2" type="ORF">LRS13_05045</name>
</gene>
<dbReference type="InterPro" id="IPR036390">
    <property type="entry name" value="WH_DNA-bd_sf"/>
</dbReference>
<evidence type="ECO:0000313" key="3">
    <source>
        <dbReference type="Proteomes" id="UP001058860"/>
    </source>
</evidence>
<dbReference type="RefSeq" id="WP_353865374.1">
    <property type="nucleotide sequence ID" value="NZ_CP088295.1"/>
</dbReference>
<dbReference type="SUPFAM" id="SSF46785">
    <property type="entry name" value="Winged helix' DNA-binding domain"/>
    <property type="match status" value="1"/>
</dbReference>
<accession>A0ABY5PJQ9</accession>
<evidence type="ECO:0000313" key="2">
    <source>
        <dbReference type="EMBL" id="UUY04896.1"/>
    </source>
</evidence>